<organism evidence="2 3">
    <name type="scientific">Lentibacillus persicus</name>
    <dbReference type="NCBI Taxonomy" id="640948"/>
    <lineage>
        <taxon>Bacteria</taxon>
        <taxon>Bacillati</taxon>
        <taxon>Bacillota</taxon>
        <taxon>Bacilli</taxon>
        <taxon>Bacillales</taxon>
        <taxon>Bacillaceae</taxon>
        <taxon>Lentibacillus</taxon>
    </lineage>
</organism>
<dbReference type="STRING" id="640948.SAMN05216238_1015"/>
<sequence>MIEQLRNIFSSLILSEDAAEKENDNYQWFTTENGTLIGIHNSELDTKDIQLLNTFLWPHSNSLPDLAPEEKNWLTYIRADRIPEPSSQVFRFIHFSFRPNQIEPSLFKEAVNAFFAKEVPVLWENDHEGIIVETEPDEPISYDTIIDILMSDLAVKVRFFVGPFMTSLKNAKEGYKWLMEAAVIARKYSGKPVTTYVDAFPFMLINQTTNAFRNGLARTVLAEAIDATELLITAETFIACNLNVSLTAKELYLHRNSLQYRLDKFKEKTNIDIRDFHQAATVYLAILATK</sequence>
<keyword evidence="3" id="KW-1185">Reference proteome</keyword>
<gene>
    <name evidence="2" type="ORF">SAMN05216238_1015</name>
</gene>
<dbReference type="AlphaFoldDB" id="A0A1I1RQR9"/>
<dbReference type="Gene3D" id="1.10.10.2840">
    <property type="entry name" value="PucR C-terminal helix-turn-helix domain"/>
    <property type="match status" value="1"/>
</dbReference>
<dbReference type="EMBL" id="FOMR01000001">
    <property type="protein sequence ID" value="SFD36482.1"/>
    <property type="molecule type" value="Genomic_DNA"/>
</dbReference>
<reference evidence="3" key="1">
    <citation type="submission" date="2016-10" db="EMBL/GenBank/DDBJ databases">
        <authorList>
            <person name="Varghese N."/>
            <person name="Submissions S."/>
        </authorList>
    </citation>
    <scope>NUCLEOTIDE SEQUENCE [LARGE SCALE GENOMIC DNA]</scope>
    <source>
        <strain evidence="3">DSM 22530</strain>
    </source>
</reference>
<dbReference type="RefSeq" id="WP_177183306.1">
    <property type="nucleotide sequence ID" value="NZ_FOMR01000001.1"/>
</dbReference>
<proteinExistence type="predicted"/>
<evidence type="ECO:0000313" key="2">
    <source>
        <dbReference type="EMBL" id="SFD36482.1"/>
    </source>
</evidence>
<dbReference type="InterPro" id="IPR009057">
    <property type="entry name" value="Homeodomain-like_sf"/>
</dbReference>
<evidence type="ECO:0000313" key="3">
    <source>
        <dbReference type="Proteomes" id="UP000199474"/>
    </source>
</evidence>
<dbReference type="Pfam" id="PF13556">
    <property type="entry name" value="HTH_30"/>
    <property type="match status" value="1"/>
</dbReference>
<dbReference type="PANTHER" id="PTHR33744">
    <property type="entry name" value="CARBOHYDRATE DIACID REGULATOR"/>
    <property type="match status" value="1"/>
</dbReference>
<dbReference type="InterPro" id="IPR042070">
    <property type="entry name" value="PucR_C-HTH_sf"/>
</dbReference>
<dbReference type="PANTHER" id="PTHR33744:SF15">
    <property type="entry name" value="CARBOHYDRATE DIACID REGULATOR"/>
    <property type="match status" value="1"/>
</dbReference>
<protein>
    <submittedName>
        <fullName evidence="2">PucR C-terminal helix-turn-helix domain-containing protein</fullName>
    </submittedName>
</protein>
<feature type="domain" description="PucR C-terminal helix-turn-helix" evidence="1">
    <location>
        <begin position="230"/>
        <end position="288"/>
    </location>
</feature>
<dbReference type="Proteomes" id="UP000199474">
    <property type="component" value="Unassembled WGS sequence"/>
</dbReference>
<accession>A0A1I1RQR9</accession>
<evidence type="ECO:0000259" key="1">
    <source>
        <dbReference type="Pfam" id="PF13556"/>
    </source>
</evidence>
<dbReference type="InterPro" id="IPR051448">
    <property type="entry name" value="CdaR-like_regulators"/>
</dbReference>
<dbReference type="InterPro" id="IPR025736">
    <property type="entry name" value="PucR_C-HTH_dom"/>
</dbReference>
<dbReference type="SUPFAM" id="SSF46689">
    <property type="entry name" value="Homeodomain-like"/>
    <property type="match status" value="1"/>
</dbReference>
<name>A0A1I1RQR9_9BACI</name>